<reference evidence="1" key="3">
    <citation type="submission" date="2025-09" db="UniProtKB">
        <authorList>
            <consortium name="Ensembl"/>
        </authorList>
    </citation>
    <scope>IDENTIFICATION</scope>
</reference>
<reference evidence="1" key="2">
    <citation type="submission" date="2025-08" db="UniProtKB">
        <authorList>
            <consortium name="Ensembl"/>
        </authorList>
    </citation>
    <scope>IDENTIFICATION</scope>
</reference>
<dbReference type="GeneTree" id="ENSGT01110000267624"/>
<proteinExistence type="predicted"/>
<accession>A0A7N9CZH7</accession>
<evidence type="ECO:0000313" key="2">
    <source>
        <dbReference type="Proteomes" id="UP000233100"/>
    </source>
</evidence>
<dbReference type="Proteomes" id="UP000233100">
    <property type="component" value="Chromosome 7"/>
</dbReference>
<sequence>MPGTVAHACNPSTLGGGGGCITRSGDQDHGAIPSLLKIQKISRAQWQVPVVPATREAEAGEWCEPGGGACSEPRSHHCTPAWTTERDSISKKKRLNHLLTLTQLGNSRARGSNHISWTLVSTAWATATTFLAPEGAMLLTRRQGTVTDCCSQ</sequence>
<reference evidence="1 2" key="1">
    <citation type="submission" date="2013-03" db="EMBL/GenBank/DDBJ databases">
        <authorList>
            <person name="Warren W."/>
            <person name="Wilson R.K."/>
        </authorList>
    </citation>
    <scope>NUCLEOTIDE SEQUENCE</scope>
</reference>
<dbReference type="AlphaFoldDB" id="A0A7N9CZH7"/>
<keyword evidence="2" id="KW-1185">Reference proteome</keyword>
<protein>
    <submittedName>
        <fullName evidence="1">Uncharacterized protein</fullName>
    </submittedName>
</protein>
<evidence type="ECO:0000313" key="1">
    <source>
        <dbReference type="Ensembl" id="ENSMFAP00000056048.1"/>
    </source>
</evidence>
<name>A0A7N9CZH7_MACFA</name>
<organism evidence="1 2">
    <name type="scientific">Macaca fascicularis</name>
    <name type="common">Crab-eating macaque</name>
    <name type="synonym">Cynomolgus monkey</name>
    <dbReference type="NCBI Taxonomy" id="9541"/>
    <lineage>
        <taxon>Eukaryota</taxon>
        <taxon>Metazoa</taxon>
        <taxon>Chordata</taxon>
        <taxon>Craniata</taxon>
        <taxon>Vertebrata</taxon>
        <taxon>Euteleostomi</taxon>
        <taxon>Mammalia</taxon>
        <taxon>Eutheria</taxon>
        <taxon>Euarchontoglires</taxon>
        <taxon>Primates</taxon>
        <taxon>Haplorrhini</taxon>
        <taxon>Catarrhini</taxon>
        <taxon>Cercopithecidae</taxon>
        <taxon>Cercopithecinae</taxon>
        <taxon>Macaca</taxon>
    </lineage>
</organism>
<dbReference type="Ensembl" id="ENSMFAT00000075028.1">
    <property type="protein sequence ID" value="ENSMFAP00000056048.1"/>
    <property type="gene ID" value="ENSMFAG00000061482.1"/>
</dbReference>